<evidence type="ECO:0000256" key="7">
    <source>
        <dbReference type="ARBA" id="ARBA00022723"/>
    </source>
</evidence>
<evidence type="ECO:0000256" key="8">
    <source>
        <dbReference type="ARBA" id="ARBA00022741"/>
    </source>
</evidence>
<comment type="catalytic activity">
    <reaction evidence="16">
        <text>an organic molecule + reduced [NADPH--hemoprotein reductase] + O2 = an alcohol + oxidized [NADPH--hemoprotein reductase] + H2O + H(+)</text>
        <dbReference type="Rhea" id="RHEA:17149"/>
        <dbReference type="Rhea" id="RHEA-COMP:11964"/>
        <dbReference type="Rhea" id="RHEA-COMP:11965"/>
        <dbReference type="ChEBI" id="CHEBI:15377"/>
        <dbReference type="ChEBI" id="CHEBI:15378"/>
        <dbReference type="ChEBI" id="CHEBI:15379"/>
        <dbReference type="ChEBI" id="CHEBI:30879"/>
        <dbReference type="ChEBI" id="CHEBI:57618"/>
        <dbReference type="ChEBI" id="CHEBI:58210"/>
        <dbReference type="ChEBI" id="CHEBI:142491"/>
        <dbReference type="EC" id="1.14.14.1"/>
    </reaction>
</comment>
<proteinExistence type="inferred from homology"/>
<comment type="similarity">
    <text evidence="17">Belongs to the TRAFAC class myosin-kinesin ATPase superfamily. Kinesin family.</text>
</comment>
<keyword evidence="11" id="KW-0492">Microsome</keyword>
<keyword evidence="12" id="KW-0560">Oxidoreductase</keyword>
<dbReference type="InterPro" id="IPR050476">
    <property type="entry name" value="Insect_CytP450_Detox"/>
</dbReference>
<dbReference type="SUPFAM" id="SSF48264">
    <property type="entry name" value="Cytochrome P450"/>
    <property type="match status" value="1"/>
</dbReference>
<dbReference type="InterPro" id="IPR036961">
    <property type="entry name" value="Kinesin_motor_dom_sf"/>
</dbReference>
<dbReference type="InterPro" id="IPR001128">
    <property type="entry name" value="Cyt_P450"/>
</dbReference>
<dbReference type="Pfam" id="PF00067">
    <property type="entry name" value="p450"/>
    <property type="match status" value="1"/>
</dbReference>
<evidence type="ECO:0000256" key="3">
    <source>
        <dbReference type="ARBA" id="ARBA00004406"/>
    </source>
</evidence>
<dbReference type="InterPro" id="IPR001752">
    <property type="entry name" value="Kinesin_motor_dom"/>
</dbReference>
<keyword evidence="9" id="KW-0256">Endoplasmic reticulum</keyword>
<evidence type="ECO:0000313" key="20">
    <source>
        <dbReference type="Proteomes" id="UP000837857"/>
    </source>
</evidence>
<dbReference type="PANTHER" id="PTHR24292:SF54">
    <property type="entry name" value="CYP9F3-RELATED"/>
    <property type="match status" value="1"/>
</dbReference>
<evidence type="ECO:0000256" key="14">
    <source>
        <dbReference type="ARBA" id="ARBA00023033"/>
    </source>
</evidence>
<dbReference type="Pfam" id="PF00225">
    <property type="entry name" value="Kinesin"/>
    <property type="match status" value="1"/>
</dbReference>
<name>A0ABN8I061_9NEOP</name>
<dbReference type="InterPro" id="IPR027417">
    <property type="entry name" value="P-loop_NTPase"/>
</dbReference>
<dbReference type="InterPro" id="IPR036396">
    <property type="entry name" value="Cyt_P450_sf"/>
</dbReference>
<evidence type="ECO:0000256" key="1">
    <source>
        <dbReference type="ARBA" id="ARBA00001971"/>
    </source>
</evidence>
<dbReference type="EC" id="1.14.14.1" evidence="5"/>
<dbReference type="PROSITE" id="PS50067">
    <property type="entry name" value="KINESIN_MOTOR_2"/>
    <property type="match status" value="1"/>
</dbReference>
<keyword evidence="10 17" id="KW-0067">ATP-binding</keyword>
<feature type="domain" description="Kinesin motor" evidence="18">
    <location>
        <begin position="1"/>
        <end position="297"/>
    </location>
</feature>
<dbReference type="Gene3D" id="3.40.850.10">
    <property type="entry name" value="Kinesin motor domain"/>
    <property type="match status" value="1"/>
</dbReference>
<evidence type="ECO:0000256" key="17">
    <source>
        <dbReference type="PROSITE-ProRule" id="PRU00283"/>
    </source>
</evidence>
<protein>
    <recommendedName>
        <fullName evidence="5">unspecific monooxygenase</fullName>
        <ecNumber evidence="5">1.14.14.1</ecNumber>
    </recommendedName>
</protein>
<keyword evidence="20" id="KW-1185">Reference proteome</keyword>
<evidence type="ECO:0000259" key="18">
    <source>
        <dbReference type="PROSITE" id="PS50067"/>
    </source>
</evidence>
<dbReference type="PRINTS" id="PR00380">
    <property type="entry name" value="KINESINHEAVY"/>
</dbReference>
<keyword evidence="15" id="KW-0472">Membrane</keyword>
<dbReference type="SMART" id="SM00129">
    <property type="entry name" value="KISc"/>
    <property type="match status" value="1"/>
</dbReference>
<comment type="cofactor">
    <cofactor evidence="1">
        <name>heme</name>
        <dbReference type="ChEBI" id="CHEBI:30413"/>
    </cofactor>
</comment>
<evidence type="ECO:0000256" key="10">
    <source>
        <dbReference type="ARBA" id="ARBA00022840"/>
    </source>
</evidence>
<keyword evidence="13" id="KW-0408">Iron</keyword>
<evidence type="ECO:0000256" key="16">
    <source>
        <dbReference type="ARBA" id="ARBA00047827"/>
    </source>
</evidence>
<dbReference type="CDD" id="cd11056">
    <property type="entry name" value="CYP6-like"/>
    <property type="match status" value="1"/>
</dbReference>
<reference evidence="19" key="1">
    <citation type="submission" date="2022-03" db="EMBL/GenBank/DDBJ databases">
        <authorList>
            <person name="Martin H S."/>
        </authorList>
    </citation>
    <scope>NUCLEOTIDE SEQUENCE</scope>
</reference>
<dbReference type="InterPro" id="IPR017972">
    <property type="entry name" value="Cyt_P450_CS"/>
</dbReference>
<keyword evidence="6" id="KW-0349">Heme</keyword>
<keyword evidence="17" id="KW-0505">Motor protein</keyword>
<evidence type="ECO:0000256" key="11">
    <source>
        <dbReference type="ARBA" id="ARBA00022848"/>
    </source>
</evidence>
<evidence type="ECO:0000256" key="6">
    <source>
        <dbReference type="ARBA" id="ARBA00022617"/>
    </source>
</evidence>
<keyword evidence="8 17" id="KW-0547">Nucleotide-binding</keyword>
<evidence type="ECO:0000256" key="2">
    <source>
        <dbReference type="ARBA" id="ARBA00004174"/>
    </source>
</evidence>
<evidence type="ECO:0000256" key="9">
    <source>
        <dbReference type="ARBA" id="ARBA00022824"/>
    </source>
</evidence>
<comment type="similarity">
    <text evidence="4">Belongs to the cytochrome P450 family.</text>
</comment>
<dbReference type="EMBL" id="OW152828">
    <property type="protein sequence ID" value="CAH2045204.1"/>
    <property type="molecule type" value="Genomic_DNA"/>
</dbReference>
<keyword evidence="7" id="KW-0479">Metal-binding</keyword>
<evidence type="ECO:0000256" key="13">
    <source>
        <dbReference type="ARBA" id="ARBA00023004"/>
    </source>
</evidence>
<evidence type="ECO:0000256" key="4">
    <source>
        <dbReference type="ARBA" id="ARBA00010617"/>
    </source>
</evidence>
<comment type="subcellular location">
    <subcellularLocation>
        <location evidence="3">Endoplasmic reticulum membrane</location>
        <topology evidence="3">Peripheral membrane protein</topology>
    </subcellularLocation>
    <subcellularLocation>
        <location evidence="2">Microsome membrane</location>
        <topology evidence="2">Peripheral membrane protein</topology>
    </subcellularLocation>
</comment>
<gene>
    <name evidence="19" type="ORF">IPOD504_LOCUS4979</name>
</gene>
<dbReference type="SUPFAM" id="SSF52540">
    <property type="entry name" value="P-loop containing nucleoside triphosphate hydrolases"/>
    <property type="match status" value="1"/>
</dbReference>
<evidence type="ECO:0000313" key="19">
    <source>
        <dbReference type="EMBL" id="CAH2045204.1"/>
    </source>
</evidence>
<feature type="non-terminal residue" evidence="19">
    <location>
        <position position="1"/>
    </location>
</feature>
<sequence length="836" mass="93734">MSLRVNTSGAGDSRERIRKYHAEFTFNSVLQNTQQPYATQEKVFESIGNGVLASMSEGLSTCVLAYGQSATGKTYTMMGTESKPGLIPRLCQALGTKHPFDIKVSFLEIYNEKVHDLLAGDAVSTLNSISSLPRRKGNARKDLRVREHPSKGPYVQNLRRVSVSDEAALLALVTEGARRRRTAATRRNAASSRSHALLELCTPRATLHLADLAGRQKEGANINKSLVALSNVISALVNTGSGRSRFVPYRDSALTWLLKDCFSGGGNIFVIATVSPSFACYNESASTLRWAAQVRHLQSPKTTPAPGVVSKADLQAQLNQLLFELGNHYIRYIPENGKITYDDDHWLLKPEVNKVECNTASAKIGPKPVIPFGNVRDVIARREQFFQPYCDNYFKYKHLPYVGMYCFHRPVLCLIDPDVMKHVLIKDFDHFQSHGIFSGGVGDPLAGHLFNLHGASWKSLRAKMSPSFSSSKLKGMYPFVESIANDALAYADARADGAMNFSDFYEKYTMEIIGSVGFGVECNGFKNDNSEFCVRGHEYFDPRSLYWTLVRALAFFAPDLFNKFKIRRINPEIIDFFYNLVKQTVSYRQNNNYKRNDFLQTLIDLKNNDSIDHKGATNTQVGVFSINDVASNVMLYMFAGYETSATAGQMAAYELALNPHVQDKARAEIRRVLAKHNGECTYEAQSEMVYMNMVLDEAMRKYPPMRALFRRCTKEFRMPNSDVVIDEGTLVFIPIQAVQMDADIFPEPETFDPERFSPERKAKMHPCHWMPFGEGPRKCLGLRQGYVQSKLALVKLLHSYELTLDGRTQVPPAIKASSLACAVDGGVWLKLKKLEV</sequence>
<evidence type="ECO:0000256" key="5">
    <source>
        <dbReference type="ARBA" id="ARBA00012109"/>
    </source>
</evidence>
<accession>A0ABN8I061</accession>
<dbReference type="PROSITE" id="PS00086">
    <property type="entry name" value="CYTOCHROME_P450"/>
    <property type="match status" value="1"/>
</dbReference>
<dbReference type="PANTHER" id="PTHR24292">
    <property type="entry name" value="CYTOCHROME P450"/>
    <property type="match status" value="1"/>
</dbReference>
<keyword evidence="14" id="KW-0503">Monooxygenase</keyword>
<organism evidence="19 20">
    <name type="scientific">Iphiclides podalirius</name>
    <name type="common">scarce swallowtail</name>
    <dbReference type="NCBI Taxonomy" id="110791"/>
    <lineage>
        <taxon>Eukaryota</taxon>
        <taxon>Metazoa</taxon>
        <taxon>Ecdysozoa</taxon>
        <taxon>Arthropoda</taxon>
        <taxon>Hexapoda</taxon>
        <taxon>Insecta</taxon>
        <taxon>Pterygota</taxon>
        <taxon>Neoptera</taxon>
        <taxon>Endopterygota</taxon>
        <taxon>Lepidoptera</taxon>
        <taxon>Glossata</taxon>
        <taxon>Ditrysia</taxon>
        <taxon>Papilionoidea</taxon>
        <taxon>Papilionidae</taxon>
        <taxon>Papilioninae</taxon>
        <taxon>Iphiclides</taxon>
    </lineage>
</organism>
<evidence type="ECO:0000256" key="15">
    <source>
        <dbReference type="ARBA" id="ARBA00023136"/>
    </source>
</evidence>
<feature type="binding site" evidence="17">
    <location>
        <begin position="67"/>
        <end position="74"/>
    </location>
    <ligand>
        <name>ATP</name>
        <dbReference type="ChEBI" id="CHEBI:30616"/>
    </ligand>
</feature>
<dbReference type="Gene3D" id="1.10.630.10">
    <property type="entry name" value="Cytochrome P450"/>
    <property type="match status" value="1"/>
</dbReference>
<evidence type="ECO:0000256" key="12">
    <source>
        <dbReference type="ARBA" id="ARBA00023002"/>
    </source>
</evidence>
<dbReference type="Proteomes" id="UP000837857">
    <property type="component" value="Chromosome 16"/>
</dbReference>